<proteinExistence type="predicted"/>
<organism evidence="1 2">
    <name type="scientific">Moniliophthora roreri (strain MCA 2997)</name>
    <name type="common">Cocoa frosty pod rot fungus</name>
    <name type="synonym">Crinipellis roreri</name>
    <dbReference type="NCBI Taxonomy" id="1381753"/>
    <lineage>
        <taxon>Eukaryota</taxon>
        <taxon>Fungi</taxon>
        <taxon>Dikarya</taxon>
        <taxon>Basidiomycota</taxon>
        <taxon>Agaricomycotina</taxon>
        <taxon>Agaricomycetes</taxon>
        <taxon>Agaricomycetidae</taxon>
        <taxon>Agaricales</taxon>
        <taxon>Marasmiineae</taxon>
        <taxon>Marasmiaceae</taxon>
        <taxon>Moniliophthora</taxon>
    </lineage>
</organism>
<name>V2XTF1_MONRO</name>
<accession>V2XTF1</accession>
<reference evidence="1 2" key="1">
    <citation type="journal article" date="2014" name="BMC Genomics">
        <title>Genome and secretome analysis of the hemibiotrophic fungal pathogen, Moniliophthora roreri, which causes frosty pod rot disease of cacao: mechanisms of the biotrophic and necrotrophic phases.</title>
        <authorList>
            <person name="Meinhardt L.W."/>
            <person name="Costa G.G.L."/>
            <person name="Thomazella D.P.T."/>
            <person name="Teixeira P.J.P.L."/>
            <person name="Carazzolle M.F."/>
            <person name="Schuster S.C."/>
            <person name="Carlson J.E."/>
            <person name="Guiltinan M.J."/>
            <person name="Mieczkowski P."/>
            <person name="Farmer A."/>
            <person name="Ramaraj T."/>
            <person name="Crozier J."/>
            <person name="Davis R.E."/>
            <person name="Shao J."/>
            <person name="Melnick R.L."/>
            <person name="Pereira G.A.G."/>
            <person name="Bailey B.A."/>
        </authorList>
    </citation>
    <scope>NUCLEOTIDE SEQUENCE [LARGE SCALE GENOMIC DNA]</scope>
    <source>
        <strain evidence="1 2">MCA 2997</strain>
    </source>
</reference>
<dbReference type="HOGENOM" id="CLU_3019933_0_0_1"/>
<feature type="non-terminal residue" evidence="1">
    <location>
        <position position="56"/>
    </location>
</feature>
<dbReference type="KEGG" id="mrr:Moror_11161"/>
<dbReference type="AlphaFoldDB" id="V2XTF1"/>
<evidence type="ECO:0000313" key="2">
    <source>
        <dbReference type="Proteomes" id="UP000017559"/>
    </source>
</evidence>
<sequence length="56" mass="6000">MTNTVVYICLFVGTSTMKPLEGRPPSCSSTFFPVAVFSLCALRPTLAPLESNGSLF</sequence>
<gene>
    <name evidence="1" type="ORF">Moror_11161</name>
</gene>
<dbReference type="Proteomes" id="UP000017559">
    <property type="component" value="Unassembled WGS sequence"/>
</dbReference>
<dbReference type="EMBL" id="AWSO01001830">
    <property type="protein sequence ID" value="ESK82684.1"/>
    <property type="molecule type" value="Genomic_DNA"/>
</dbReference>
<comment type="caution">
    <text evidence="1">The sequence shown here is derived from an EMBL/GenBank/DDBJ whole genome shotgun (WGS) entry which is preliminary data.</text>
</comment>
<keyword evidence="2" id="KW-1185">Reference proteome</keyword>
<evidence type="ECO:0000313" key="1">
    <source>
        <dbReference type="EMBL" id="ESK82684.1"/>
    </source>
</evidence>
<protein>
    <submittedName>
        <fullName evidence="1">Uncharacterized protein</fullName>
    </submittedName>
</protein>